<comment type="caution">
    <text evidence="1">The sequence shown here is derived from an EMBL/GenBank/DDBJ whole genome shotgun (WGS) entry which is preliminary data.</text>
</comment>
<feature type="non-terminal residue" evidence="1">
    <location>
        <position position="1"/>
    </location>
</feature>
<sequence length="57" mass="6275">KRLAGTVRNLPGVLSSNVFQRPHYPALKIDVDRTLGKILGTEEDEVAEKCSGQPELQ</sequence>
<organism evidence="1">
    <name type="scientific">mine drainage metagenome</name>
    <dbReference type="NCBI Taxonomy" id="410659"/>
    <lineage>
        <taxon>unclassified sequences</taxon>
        <taxon>metagenomes</taxon>
        <taxon>ecological metagenomes</taxon>
    </lineage>
</organism>
<protein>
    <submittedName>
        <fullName evidence="1">Uncharacterized protein</fullName>
    </submittedName>
</protein>
<name>T1CCS0_9ZZZZ</name>
<accession>T1CCS0</accession>
<reference evidence="1" key="2">
    <citation type="journal article" date="2014" name="ISME J.">
        <title>Microbial stratification in low pH oxic and suboxic macroscopic growths along an acid mine drainage.</title>
        <authorList>
            <person name="Mendez-Garcia C."/>
            <person name="Mesa V."/>
            <person name="Sprenger R.R."/>
            <person name="Richter M."/>
            <person name="Diez M.S."/>
            <person name="Solano J."/>
            <person name="Bargiela R."/>
            <person name="Golyshina O.V."/>
            <person name="Manteca A."/>
            <person name="Ramos J.L."/>
            <person name="Gallego J.R."/>
            <person name="Llorente I."/>
            <person name="Martins Dos Santos V.A."/>
            <person name="Jensen O.N."/>
            <person name="Pelaez A.I."/>
            <person name="Sanchez J."/>
            <person name="Ferrer M."/>
        </authorList>
    </citation>
    <scope>NUCLEOTIDE SEQUENCE</scope>
</reference>
<evidence type="ECO:0000313" key="1">
    <source>
        <dbReference type="EMBL" id="EQD63589.1"/>
    </source>
</evidence>
<reference evidence="1" key="1">
    <citation type="submission" date="2013-08" db="EMBL/GenBank/DDBJ databases">
        <authorList>
            <person name="Mendez C."/>
            <person name="Richter M."/>
            <person name="Ferrer M."/>
            <person name="Sanchez J."/>
        </authorList>
    </citation>
    <scope>NUCLEOTIDE SEQUENCE</scope>
</reference>
<proteinExistence type="predicted"/>
<gene>
    <name evidence="1" type="ORF">B1A_09057</name>
</gene>
<dbReference type="EMBL" id="AUZX01006454">
    <property type="protein sequence ID" value="EQD63589.1"/>
    <property type="molecule type" value="Genomic_DNA"/>
</dbReference>
<dbReference type="AlphaFoldDB" id="T1CCS0"/>